<dbReference type="InterPro" id="IPR018193">
    <property type="entry name" value="Glyc_kinase_flavodox-like_fold"/>
</dbReference>
<sequence>MSFIARFKIVKRRWLKIKIVIAPDSFKGSVSAFEAAMAIELGVKKSIPGAETLIVPLADGGEGTVDTLVAATGGKKNAVTVTGPLGSPVEAFYGVLGDGKTCVIEIAETSGLDLVPEKERNPLVTTTYGTGELIKSALAEGYRSFILALGGSATNDGGAGMLQALGMKILDEEKHEIGFGGGELSRVDKISLRDFDSRINESNFVIASDVENPLVGKNGASFVFGPQKGATPDIVRVLDKNLKHWANKIKEVTGVKLHNLPGAGAAGGIGGAFQAFFPSVIEKGADVVMDYTKLKEKLVGADLLITGEGQVDFQTAFGKTPMRAALAAKKLGVPTIIIAGSIGKGIESLYRYGVISIHSIVTKPMTLDKAMESAPELLEQTAAQICRTFFYMKHPSSLL</sequence>
<gene>
    <name evidence="5" type="ORF">J1TS3_07120</name>
</gene>
<protein>
    <submittedName>
        <fullName evidence="5">Glycerate kinase</fullName>
    </submittedName>
</protein>
<comment type="caution">
    <text evidence="5">The sequence shown here is derived from an EMBL/GenBank/DDBJ whole genome shotgun (WGS) entry which is preliminary data.</text>
</comment>
<evidence type="ECO:0000313" key="5">
    <source>
        <dbReference type="EMBL" id="GIN19578.1"/>
    </source>
</evidence>
<dbReference type="InterPro" id="IPR018197">
    <property type="entry name" value="Glycerate_kinase_RE-like"/>
</dbReference>
<dbReference type="PIRSF" id="PIRSF006078">
    <property type="entry name" value="GlxK"/>
    <property type="match status" value="1"/>
</dbReference>
<keyword evidence="3 4" id="KW-0418">Kinase</keyword>
<name>A0ABQ4K384_9BACI</name>
<accession>A0ABQ4K384</accession>
<organism evidence="5 6">
    <name type="scientific">Siminovitchia fordii</name>
    <dbReference type="NCBI Taxonomy" id="254759"/>
    <lineage>
        <taxon>Bacteria</taxon>
        <taxon>Bacillati</taxon>
        <taxon>Bacillota</taxon>
        <taxon>Bacilli</taxon>
        <taxon>Bacillales</taxon>
        <taxon>Bacillaceae</taxon>
        <taxon>Siminovitchia</taxon>
    </lineage>
</organism>
<dbReference type="Gene3D" id="3.40.50.10350">
    <property type="entry name" value="Glycerate kinase, domain 1"/>
    <property type="match status" value="1"/>
</dbReference>
<comment type="similarity">
    <text evidence="1 4">Belongs to the glycerate kinase type-1 family.</text>
</comment>
<dbReference type="Proteomes" id="UP000680279">
    <property type="component" value="Unassembled WGS sequence"/>
</dbReference>
<dbReference type="GO" id="GO:0016301">
    <property type="term" value="F:kinase activity"/>
    <property type="evidence" value="ECO:0007669"/>
    <property type="project" value="UniProtKB-KW"/>
</dbReference>
<evidence type="ECO:0000256" key="1">
    <source>
        <dbReference type="ARBA" id="ARBA00006284"/>
    </source>
</evidence>
<proteinExistence type="inferred from homology"/>
<dbReference type="InterPro" id="IPR004381">
    <property type="entry name" value="Glycerate_kinase"/>
</dbReference>
<dbReference type="Gene3D" id="3.90.1510.10">
    <property type="entry name" value="Glycerate kinase, domain 2"/>
    <property type="match status" value="1"/>
</dbReference>
<evidence type="ECO:0000313" key="6">
    <source>
        <dbReference type="Proteomes" id="UP000680279"/>
    </source>
</evidence>
<keyword evidence="2 4" id="KW-0808">Transferase</keyword>
<dbReference type="EMBL" id="BOQT01000002">
    <property type="protein sequence ID" value="GIN19578.1"/>
    <property type="molecule type" value="Genomic_DNA"/>
</dbReference>
<reference evidence="5 6" key="1">
    <citation type="submission" date="2021-03" db="EMBL/GenBank/DDBJ databases">
        <title>Antimicrobial resistance genes in bacteria isolated from Japanese honey, and their potential for conferring macrolide and lincosamide resistance in the American foulbrood pathogen Paenibacillus larvae.</title>
        <authorList>
            <person name="Okamoto M."/>
            <person name="Kumagai M."/>
            <person name="Kanamori H."/>
            <person name="Takamatsu D."/>
        </authorList>
    </citation>
    <scope>NUCLEOTIDE SEQUENCE [LARGE SCALE GENOMIC DNA]</scope>
    <source>
        <strain evidence="5 6">J1TS3</strain>
    </source>
</reference>
<evidence type="ECO:0000256" key="3">
    <source>
        <dbReference type="ARBA" id="ARBA00022777"/>
    </source>
</evidence>
<keyword evidence="6" id="KW-1185">Reference proteome</keyword>
<dbReference type="PANTHER" id="PTHR21599">
    <property type="entry name" value="GLYCERATE KINASE"/>
    <property type="match status" value="1"/>
</dbReference>
<dbReference type="Pfam" id="PF02595">
    <property type="entry name" value="Gly_kinase"/>
    <property type="match status" value="1"/>
</dbReference>
<evidence type="ECO:0000256" key="4">
    <source>
        <dbReference type="PIRNR" id="PIRNR006078"/>
    </source>
</evidence>
<dbReference type="SUPFAM" id="SSF110738">
    <property type="entry name" value="Glycerate kinase I"/>
    <property type="match status" value="1"/>
</dbReference>
<dbReference type="PANTHER" id="PTHR21599:SF0">
    <property type="entry name" value="GLYCERATE KINASE"/>
    <property type="match status" value="1"/>
</dbReference>
<evidence type="ECO:0000256" key="2">
    <source>
        <dbReference type="ARBA" id="ARBA00022679"/>
    </source>
</evidence>
<dbReference type="NCBIfam" id="TIGR00045">
    <property type="entry name" value="glycerate kinase"/>
    <property type="match status" value="1"/>
</dbReference>
<dbReference type="InterPro" id="IPR036129">
    <property type="entry name" value="Glycerate_kinase_sf"/>
</dbReference>